<feature type="chain" id="PRO_5004816014" description="RxLR effector protein" evidence="1">
    <location>
        <begin position="18"/>
        <end position="45"/>
    </location>
</feature>
<dbReference type="EMBL" id="KI687010">
    <property type="protein sequence ID" value="ETK83412.1"/>
    <property type="molecule type" value="Genomic_DNA"/>
</dbReference>
<proteinExistence type="predicted"/>
<evidence type="ECO:0000256" key="1">
    <source>
        <dbReference type="SAM" id="SignalP"/>
    </source>
</evidence>
<accession>W2GKA3</accession>
<feature type="signal peptide" evidence="1">
    <location>
        <begin position="1"/>
        <end position="17"/>
    </location>
</feature>
<gene>
    <name evidence="2" type="ORF">L915_11366</name>
</gene>
<dbReference type="Proteomes" id="UP000053236">
    <property type="component" value="Unassembled WGS sequence"/>
</dbReference>
<organism evidence="2">
    <name type="scientific">Phytophthora nicotianae</name>
    <name type="common">Potato buckeye rot agent</name>
    <name type="synonym">Phytophthora parasitica</name>
    <dbReference type="NCBI Taxonomy" id="4792"/>
    <lineage>
        <taxon>Eukaryota</taxon>
        <taxon>Sar</taxon>
        <taxon>Stramenopiles</taxon>
        <taxon>Oomycota</taxon>
        <taxon>Peronosporomycetes</taxon>
        <taxon>Peronosporales</taxon>
        <taxon>Peronosporaceae</taxon>
        <taxon>Phytophthora</taxon>
    </lineage>
</organism>
<evidence type="ECO:0000313" key="2">
    <source>
        <dbReference type="EMBL" id="ETK83412.1"/>
    </source>
</evidence>
<reference evidence="2" key="1">
    <citation type="submission" date="2013-11" db="EMBL/GenBank/DDBJ databases">
        <title>The Genome Sequence of Phytophthora parasitica CJ02B3.</title>
        <authorList>
            <consortium name="The Broad Institute Genomics Platform"/>
            <person name="Russ C."/>
            <person name="Tyler B."/>
            <person name="Panabieres F."/>
            <person name="Shan W."/>
            <person name="Tripathy S."/>
            <person name="Grunwald N."/>
            <person name="Machado M."/>
            <person name="Johnson C.S."/>
            <person name="Arredondo F."/>
            <person name="Hong C."/>
            <person name="Coffey M."/>
            <person name="Young S.K."/>
            <person name="Zeng Q."/>
            <person name="Gargeya S."/>
            <person name="Fitzgerald M."/>
            <person name="Abouelleil A."/>
            <person name="Alvarado L."/>
            <person name="Chapman S.B."/>
            <person name="Gainer-Dewar J."/>
            <person name="Goldberg J."/>
            <person name="Griggs A."/>
            <person name="Gujja S."/>
            <person name="Hansen M."/>
            <person name="Howarth C."/>
            <person name="Imamovic A."/>
            <person name="Ireland A."/>
            <person name="Larimer J."/>
            <person name="McCowan C."/>
            <person name="Murphy C."/>
            <person name="Pearson M."/>
            <person name="Poon T.W."/>
            <person name="Priest M."/>
            <person name="Roberts A."/>
            <person name="Saif S."/>
            <person name="Shea T."/>
            <person name="Sykes S."/>
            <person name="Wortman J."/>
            <person name="Nusbaum C."/>
            <person name="Birren B."/>
        </authorList>
    </citation>
    <scope>NUCLEOTIDE SEQUENCE [LARGE SCALE GENOMIC DNA]</scope>
    <source>
        <strain evidence="2">CJ02B3</strain>
    </source>
</reference>
<keyword evidence="1" id="KW-0732">Signal</keyword>
<name>W2GKA3_PHYNI</name>
<dbReference type="AlphaFoldDB" id="W2GKA3"/>
<evidence type="ECO:0008006" key="3">
    <source>
        <dbReference type="Google" id="ProtNLM"/>
    </source>
</evidence>
<sequence length="45" mass="4977">MITLLALMLSRQTAASATTPSVKSPSRLTLSRRTTTWIVTGTYHR</sequence>
<protein>
    <recommendedName>
        <fullName evidence="3">RxLR effector protein</fullName>
    </recommendedName>
</protein>